<dbReference type="Pfam" id="PF04864">
    <property type="entry name" value="Alliinase_C"/>
    <property type="match status" value="3"/>
</dbReference>
<evidence type="ECO:0000313" key="4">
    <source>
        <dbReference type="EMBL" id="KAE8664673.1"/>
    </source>
</evidence>
<protein>
    <recommendedName>
        <fullName evidence="3">Alliinase C-terminal domain-containing protein</fullName>
    </recommendedName>
</protein>
<dbReference type="SUPFAM" id="SSF53383">
    <property type="entry name" value="PLP-dependent transferases"/>
    <property type="match status" value="1"/>
</dbReference>
<dbReference type="InterPro" id="IPR015422">
    <property type="entry name" value="PyrdxlP-dep_Trfase_small"/>
</dbReference>
<keyword evidence="5" id="KW-1185">Reference proteome</keyword>
<dbReference type="EMBL" id="VEPZ02001642">
    <property type="protein sequence ID" value="KAE8664673.1"/>
    <property type="molecule type" value="Genomic_DNA"/>
</dbReference>
<keyword evidence="2" id="KW-0663">Pyridoxal phosphate</keyword>
<gene>
    <name evidence="4" type="ORF">F3Y22_tig00112740pilonHSYRG00061</name>
</gene>
<evidence type="ECO:0000256" key="1">
    <source>
        <dbReference type="ARBA" id="ARBA00006312"/>
    </source>
</evidence>
<dbReference type="GO" id="GO:0006520">
    <property type="term" value="P:amino acid metabolic process"/>
    <property type="evidence" value="ECO:0007669"/>
    <property type="project" value="TreeGrafter"/>
</dbReference>
<comment type="similarity">
    <text evidence="1">Belongs to the alliinase family.</text>
</comment>
<dbReference type="PANTHER" id="PTHR43795:SF15">
    <property type="entry name" value="TRYPTOPHAN AMINOTRANSFERASE-RELATED PROTEIN 1"/>
    <property type="match status" value="1"/>
</dbReference>
<feature type="domain" description="Alliinase C-terminal" evidence="3">
    <location>
        <begin position="86"/>
        <end position="201"/>
    </location>
</feature>
<dbReference type="InterPro" id="IPR050478">
    <property type="entry name" value="Ethylene_sulfur-biosynth"/>
</dbReference>
<dbReference type="GO" id="GO:0008483">
    <property type="term" value="F:transaminase activity"/>
    <property type="evidence" value="ECO:0007669"/>
    <property type="project" value="TreeGrafter"/>
</dbReference>
<sequence>MVFGVETAVPTKESEVSTAQGHLLLSPRTLSSTLLEFSFSNSGDPTLYEPYWKKMGDRSKMVISGDELMSYFSNSVICVDLPCCSLRPLIPDRPKPISVVAAAPFYSSYPMETEFLQSRLYKWSGDANRFDEDEAYIEVVTSPNNPDGSIRGTVVNLEGGKSIHDLAYYWPQYTPITHKADHDVMLFTFSKATGHAGSRMDGDIHRGEQHRCIQRIPASCRHYSRSRRRRLPEPRARRSNFFEHGRGLMSDRWERLREVVMKSNGAFSLPEYPQGYCKFTGEYTNSNPAFAWLRCKEGLKCEDVLREECGIMTRGGTSFGVVATYARVSMLVLTLSLTPCLEGYRLLSGTLNGN</sequence>
<evidence type="ECO:0000259" key="3">
    <source>
        <dbReference type="Pfam" id="PF04864"/>
    </source>
</evidence>
<dbReference type="AlphaFoldDB" id="A0A6A2WTN7"/>
<dbReference type="PANTHER" id="PTHR43795">
    <property type="entry name" value="BIFUNCTIONAL ASPARTATE AMINOTRANSFERASE AND GLUTAMATE/ASPARTATE-PREPHENATE AMINOTRANSFERASE-RELATED"/>
    <property type="match status" value="1"/>
</dbReference>
<evidence type="ECO:0000256" key="2">
    <source>
        <dbReference type="ARBA" id="ARBA00022898"/>
    </source>
</evidence>
<organism evidence="4 5">
    <name type="scientific">Hibiscus syriacus</name>
    <name type="common">Rose of Sharon</name>
    <dbReference type="NCBI Taxonomy" id="106335"/>
    <lineage>
        <taxon>Eukaryota</taxon>
        <taxon>Viridiplantae</taxon>
        <taxon>Streptophyta</taxon>
        <taxon>Embryophyta</taxon>
        <taxon>Tracheophyta</taxon>
        <taxon>Spermatophyta</taxon>
        <taxon>Magnoliopsida</taxon>
        <taxon>eudicotyledons</taxon>
        <taxon>Gunneridae</taxon>
        <taxon>Pentapetalae</taxon>
        <taxon>rosids</taxon>
        <taxon>malvids</taxon>
        <taxon>Malvales</taxon>
        <taxon>Malvaceae</taxon>
        <taxon>Malvoideae</taxon>
        <taxon>Hibiscus</taxon>
    </lineage>
</organism>
<dbReference type="InterPro" id="IPR015424">
    <property type="entry name" value="PyrdxlP-dep_Trfase"/>
</dbReference>
<reference evidence="4" key="1">
    <citation type="submission" date="2019-09" db="EMBL/GenBank/DDBJ databases">
        <title>Draft genome information of white flower Hibiscus syriacus.</title>
        <authorList>
            <person name="Kim Y.-M."/>
        </authorList>
    </citation>
    <scope>NUCLEOTIDE SEQUENCE [LARGE SCALE GENOMIC DNA]</scope>
    <source>
        <strain evidence="4">YM2019G1</strain>
    </source>
</reference>
<feature type="domain" description="Alliinase C-terminal" evidence="3">
    <location>
        <begin position="238"/>
        <end position="331"/>
    </location>
</feature>
<accession>A0A6A2WTN7</accession>
<dbReference type="Gene3D" id="3.90.1150.10">
    <property type="entry name" value="Aspartate Aminotransferase, domain 1"/>
    <property type="match status" value="2"/>
</dbReference>
<proteinExistence type="inferred from homology"/>
<name>A0A6A2WTN7_HIBSY</name>
<comment type="caution">
    <text evidence="4">The sequence shown here is derived from an EMBL/GenBank/DDBJ whole genome shotgun (WGS) entry which is preliminary data.</text>
</comment>
<dbReference type="GO" id="GO:0016846">
    <property type="term" value="F:carbon-sulfur lyase activity"/>
    <property type="evidence" value="ECO:0007669"/>
    <property type="project" value="InterPro"/>
</dbReference>
<dbReference type="InterPro" id="IPR006948">
    <property type="entry name" value="Alliinase_C"/>
</dbReference>
<dbReference type="Gene3D" id="3.40.640.10">
    <property type="entry name" value="Type I PLP-dependent aspartate aminotransferase-like (Major domain)"/>
    <property type="match status" value="1"/>
</dbReference>
<evidence type="ECO:0000313" key="5">
    <source>
        <dbReference type="Proteomes" id="UP000436088"/>
    </source>
</evidence>
<dbReference type="InterPro" id="IPR015421">
    <property type="entry name" value="PyrdxlP-dep_Trfase_major"/>
</dbReference>
<feature type="domain" description="Alliinase C-terminal" evidence="3">
    <location>
        <begin position="41"/>
        <end position="74"/>
    </location>
</feature>
<dbReference type="Proteomes" id="UP000436088">
    <property type="component" value="Unassembled WGS sequence"/>
</dbReference>